<comment type="caution">
    <text evidence="2">The sequence shown here is derived from an EMBL/GenBank/DDBJ whole genome shotgun (WGS) entry which is preliminary data.</text>
</comment>
<name>A0A4R8VEP8_9MICO</name>
<dbReference type="InterPro" id="IPR015655">
    <property type="entry name" value="PP2C"/>
</dbReference>
<gene>
    <name evidence="2" type="ORF">E3N84_11805</name>
</gene>
<evidence type="ECO:0000313" key="2">
    <source>
        <dbReference type="EMBL" id="TFB80652.1"/>
    </source>
</evidence>
<evidence type="ECO:0000313" key="3">
    <source>
        <dbReference type="Proteomes" id="UP000298488"/>
    </source>
</evidence>
<sequence length="283" mass="29307">MTVLGHSTDRSEIPVPGAKGSAVSLSWGVATDTGHKRAHNEDSLVAAGTIFAVADGMGGHAAGDVASDAVVTRLAELANSGVVDPEAIVSALRSATVDISHAIDERELGVGTTVTGAAMTNHGGHPYWVVFNVGDSRLYLFEHKVLTQITVDHSVVQELVTAGLITSADAENHPDSNVVTRAVGFNAEPVPDFWLVPVTAGSRLLVCSDGLTREVSELRLRLHLAARLSARETALALVDAALAEGGRDNVTAIVIDVVSAESGNGGDILDDGDTAPVRRVSDT</sequence>
<dbReference type="Pfam" id="PF13672">
    <property type="entry name" value="PP2C_2"/>
    <property type="match status" value="1"/>
</dbReference>
<dbReference type="SUPFAM" id="SSF81606">
    <property type="entry name" value="PP2C-like"/>
    <property type="match status" value="1"/>
</dbReference>
<dbReference type="GO" id="GO:0004722">
    <property type="term" value="F:protein serine/threonine phosphatase activity"/>
    <property type="evidence" value="ECO:0007669"/>
    <property type="project" value="InterPro"/>
</dbReference>
<dbReference type="AlphaFoldDB" id="A0A4R8VEP8"/>
<feature type="domain" description="PPM-type phosphatase" evidence="1">
    <location>
        <begin position="26"/>
        <end position="257"/>
    </location>
</feature>
<evidence type="ECO:0000259" key="1">
    <source>
        <dbReference type="PROSITE" id="PS51746"/>
    </source>
</evidence>
<keyword evidence="3" id="KW-1185">Reference proteome</keyword>
<reference evidence="2 3" key="1">
    <citation type="submission" date="2019-03" db="EMBL/GenBank/DDBJ databases">
        <title>Genomics of glacier-inhabiting Cryobacterium strains.</title>
        <authorList>
            <person name="Liu Q."/>
            <person name="Xin Y.-H."/>
        </authorList>
    </citation>
    <scope>NUCLEOTIDE SEQUENCE [LARGE SCALE GENOMIC DNA]</scope>
    <source>
        <strain evidence="2 3">CGMCC 1.10440</strain>
    </source>
</reference>
<organism evidence="2 3">
    <name type="scientific">Terrimesophilobacter mesophilus</name>
    <dbReference type="NCBI Taxonomy" id="433647"/>
    <lineage>
        <taxon>Bacteria</taxon>
        <taxon>Bacillati</taxon>
        <taxon>Actinomycetota</taxon>
        <taxon>Actinomycetes</taxon>
        <taxon>Micrococcales</taxon>
        <taxon>Microbacteriaceae</taxon>
        <taxon>Terrimesophilobacter</taxon>
    </lineage>
</organism>
<dbReference type="InterPro" id="IPR036457">
    <property type="entry name" value="PPM-type-like_dom_sf"/>
</dbReference>
<dbReference type="Proteomes" id="UP000298488">
    <property type="component" value="Unassembled WGS sequence"/>
</dbReference>
<dbReference type="InterPro" id="IPR001932">
    <property type="entry name" value="PPM-type_phosphatase-like_dom"/>
</dbReference>
<dbReference type="CDD" id="cd00143">
    <property type="entry name" value="PP2Cc"/>
    <property type="match status" value="1"/>
</dbReference>
<accession>A0A4R8VEP8</accession>
<protein>
    <submittedName>
        <fullName evidence="2">Serine/threonine-protein phosphatase</fullName>
    </submittedName>
</protein>
<dbReference type="OrthoDB" id="9801841at2"/>
<dbReference type="EMBL" id="SOFI01000003">
    <property type="protein sequence ID" value="TFB80652.1"/>
    <property type="molecule type" value="Genomic_DNA"/>
</dbReference>
<dbReference type="PROSITE" id="PS51746">
    <property type="entry name" value="PPM_2"/>
    <property type="match status" value="1"/>
</dbReference>
<proteinExistence type="predicted"/>
<dbReference type="SMART" id="SM00332">
    <property type="entry name" value="PP2Cc"/>
    <property type="match status" value="1"/>
</dbReference>
<dbReference type="Gene3D" id="3.60.40.10">
    <property type="entry name" value="PPM-type phosphatase domain"/>
    <property type="match status" value="1"/>
</dbReference>
<dbReference type="RefSeq" id="WP_104096505.1">
    <property type="nucleotide sequence ID" value="NZ_JACHBP010000001.1"/>
</dbReference>
<dbReference type="SMART" id="SM00331">
    <property type="entry name" value="PP2C_SIG"/>
    <property type="match status" value="1"/>
</dbReference>
<dbReference type="PANTHER" id="PTHR47992">
    <property type="entry name" value="PROTEIN PHOSPHATASE"/>
    <property type="match status" value="1"/>
</dbReference>